<protein>
    <submittedName>
        <fullName evidence="1">Uncharacterized protein</fullName>
    </submittedName>
</protein>
<accession>A0A6J5Q6A6</accession>
<reference evidence="1" key="1">
    <citation type="submission" date="2020-05" db="EMBL/GenBank/DDBJ databases">
        <authorList>
            <person name="Chiriac C."/>
            <person name="Salcher M."/>
            <person name="Ghai R."/>
            <person name="Kavagutti S V."/>
        </authorList>
    </citation>
    <scope>NUCLEOTIDE SEQUENCE</scope>
</reference>
<proteinExistence type="predicted"/>
<feature type="non-terminal residue" evidence="1">
    <location>
        <position position="1"/>
    </location>
</feature>
<gene>
    <name evidence="1" type="ORF">UFOVP987_67</name>
</gene>
<name>A0A6J5Q6A6_9CAUD</name>
<sequence length="44" mass="5520">LRRILGMLLLMWDKLIYIKILHNCKYICQKQSKDYVKKYKQIFE</sequence>
<dbReference type="EMBL" id="LR796935">
    <property type="protein sequence ID" value="CAB4176845.1"/>
    <property type="molecule type" value="Genomic_DNA"/>
</dbReference>
<evidence type="ECO:0000313" key="1">
    <source>
        <dbReference type="EMBL" id="CAB4176845.1"/>
    </source>
</evidence>
<organism evidence="1">
    <name type="scientific">uncultured Caudovirales phage</name>
    <dbReference type="NCBI Taxonomy" id="2100421"/>
    <lineage>
        <taxon>Viruses</taxon>
        <taxon>Duplodnaviria</taxon>
        <taxon>Heunggongvirae</taxon>
        <taxon>Uroviricota</taxon>
        <taxon>Caudoviricetes</taxon>
        <taxon>Peduoviridae</taxon>
        <taxon>Maltschvirus</taxon>
        <taxon>Maltschvirus maltsch</taxon>
    </lineage>
</organism>